<feature type="region of interest" description="Disordered" evidence="1">
    <location>
        <begin position="1"/>
        <end position="47"/>
    </location>
</feature>
<dbReference type="RefSeq" id="WP_179914373.1">
    <property type="nucleotide sequence ID" value="NZ_JACBYE010000058.1"/>
</dbReference>
<keyword evidence="2" id="KW-1133">Transmembrane helix</keyword>
<keyword evidence="2" id="KW-0812">Transmembrane</keyword>
<keyword evidence="2" id="KW-0472">Membrane</keyword>
<evidence type="ECO:0008006" key="5">
    <source>
        <dbReference type="Google" id="ProtNLM"/>
    </source>
</evidence>
<comment type="caution">
    <text evidence="3">The sequence shown here is derived from an EMBL/GenBank/DDBJ whole genome shotgun (WGS) entry which is preliminary data.</text>
</comment>
<evidence type="ECO:0000256" key="2">
    <source>
        <dbReference type="SAM" id="Phobius"/>
    </source>
</evidence>
<proteinExistence type="predicted"/>
<feature type="compositionally biased region" description="Polar residues" evidence="1">
    <location>
        <begin position="1"/>
        <end position="12"/>
    </location>
</feature>
<evidence type="ECO:0000313" key="3">
    <source>
        <dbReference type="EMBL" id="NYS95162.1"/>
    </source>
</evidence>
<feature type="compositionally biased region" description="Polar residues" evidence="1">
    <location>
        <begin position="364"/>
        <end position="378"/>
    </location>
</feature>
<name>A0A853F007_9MICO</name>
<protein>
    <recommendedName>
        <fullName evidence="5">DUF5667 domain-containing protein</fullName>
    </recommendedName>
</protein>
<reference evidence="3 4" key="1">
    <citation type="submission" date="2020-07" db="EMBL/GenBank/DDBJ databases">
        <title>MOT database genomes.</title>
        <authorList>
            <person name="Joseph S."/>
            <person name="Aduse-Opoku J."/>
            <person name="Hashim A."/>
            <person name="Wade W."/>
            <person name="Curtis M."/>
        </authorList>
    </citation>
    <scope>NUCLEOTIDE SEQUENCE [LARGE SCALE GENOMIC DNA]</scope>
    <source>
        <strain evidence="3 4">DSM 100099</strain>
    </source>
</reference>
<sequence length="438" mass="44303">MTPRSPVSTTGPDVSGVTPVADEAAGPDLPVAPRLPDETGGLALPDRAEGSALPAVRALPDGGCALDLPASRSLPVEPDDAAVPGAPGETDGPGQVPEGAPSLVRRRRRVVVAAASAAVVMVLVGIFVYRAWDAGVESDLAEATEALHTVVLELHSAVDTSETVLASSDGRVADDQVRVDLAAVASGVDELSWSLPRGSRQARTVAATGLAEQARTYVSAVETATGLVLVAVDAFELEQATRLEGEATERLALSIADGRATLDATAGQVLDDAVRVTLSDALASAEALEPALGDETLSAVEQMRIRAAAAADLTLHADALDAARQGVVDAQVAWQAEQDRVAAEQAAQAAQAAEEARRAQEQATTRPDTSGRSSNTGGPAQVRPKISGGTEAPATGGGPSVPAPSAPAPESAYETETETGTWCGTGDTSGAEGTGGWC</sequence>
<dbReference type="EMBL" id="JACBYE010000058">
    <property type="protein sequence ID" value="NYS95162.1"/>
    <property type="molecule type" value="Genomic_DNA"/>
</dbReference>
<feature type="compositionally biased region" description="Low complexity" evidence="1">
    <location>
        <begin position="408"/>
        <end position="428"/>
    </location>
</feature>
<evidence type="ECO:0000256" key="1">
    <source>
        <dbReference type="SAM" id="MobiDB-lite"/>
    </source>
</evidence>
<dbReference type="Proteomes" id="UP000561011">
    <property type="component" value="Unassembled WGS sequence"/>
</dbReference>
<gene>
    <name evidence="3" type="ORF">HZZ10_16725</name>
</gene>
<dbReference type="AlphaFoldDB" id="A0A853F007"/>
<accession>A0A853F007</accession>
<evidence type="ECO:0000313" key="4">
    <source>
        <dbReference type="Proteomes" id="UP000561011"/>
    </source>
</evidence>
<organism evidence="3 4">
    <name type="scientific">Sanguibacter inulinus</name>
    <dbReference type="NCBI Taxonomy" id="60922"/>
    <lineage>
        <taxon>Bacteria</taxon>
        <taxon>Bacillati</taxon>
        <taxon>Actinomycetota</taxon>
        <taxon>Actinomycetes</taxon>
        <taxon>Micrococcales</taxon>
        <taxon>Sanguibacteraceae</taxon>
        <taxon>Sanguibacter</taxon>
    </lineage>
</organism>
<feature type="region of interest" description="Disordered" evidence="1">
    <location>
        <begin position="345"/>
        <end position="438"/>
    </location>
</feature>
<feature type="transmembrane region" description="Helical" evidence="2">
    <location>
        <begin position="110"/>
        <end position="132"/>
    </location>
</feature>
<keyword evidence="4" id="KW-1185">Reference proteome</keyword>
<feature type="region of interest" description="Disordered" evidence="1">
    <location>
        <begin position="69"/>
        <end position="101"/>
    </location>
</feature>